<dbReference type="SUPFAM" id="SSF53955">
    <property type="entry name" value="Lysozyme-like"/>
    <property type="match status" value="1"/>
</dbReference>
<name>A0A6M4AWD9_9SPHN</name>
<organism evidence="7 8">
    <name type="scientific">Sphingomonas lacunae</name>
    <dbReference type="NCBI Taxonomy" id="2698828"/>
    <lineage>
        <taxon>Bacteria</taxon>
        <taxon>Pseudomonadati</taxon>
        <taxon>Pseudomonadota</taxon>
        <taxon>Alphaproteobacteria</taxon>
        <taxon>Sphingomonadales</taxon>
        <taxon>Sphingomonadaceae</taxon>
        <taxon>Sphingomonas</taxon>
    </lineage>
</organism>
<evidence type="ECO:0000259" key="6">
    <source>
        <dbReference type="Pfam" id="PF01464"/>
    </source>
</evidence>
<dbReference type="InterPro" id="IPR023346">
    <property type="entry name" value="Lysozyme-like_dom_sf"/>
</dbReference>
<keyword evidence="3 5" id="KW-0732">Signal</keyword>
<dbReference type="RefSeq" id="WP_169946957.1">
    <property type="nucleotide sequence ID" value="NZ_CP053015.1"/>
</dbReference>
<feature type="domain" description="Transglycosylase SLT" evidence="6">
    <location>
        <begin position="407"/>
        <end position="511"/>
    </location>
</feature>
<evidence type="ECO:0000313" key="8">
    <source>
        <dbReference type="Proteomes" id="UP000503018"/>
    </source>
</evidence>
<feature type="region of interest" description="Disordered" evidence="4">
    <location>
        <begin position="557"/>
        <end position="579"/>
    </location>
</feature>
<evidence type="ECO:0000256" key="2">
    <source>
        <dbReference type="ARBA" id="ARBA00009387"/>
    </source>
</evidence>
<dbReference type="PANTHER" id="PTHR37423:SF2">
    <property type="entry name" value="MEMBRANE-BOUND LYTIC MUREIN TRANSGLYCOSYLASE C"/>
    <property type="match status" value="1"/>
</dbReference>
<evidence type="ECO:0000256" key="4">
    <source>
        <dbReference type="SAM" id="MobiDB-lite"/>
    </source>
</evidence>
<sequence>MMIAKFALPSLLLSGALLFAPVPAFANGDDAVTAVTGPQSPGVTVNGTVSLADALSSIRTGRWDLARAQIEAMRDRQLAAFARAEYLLAPSSPRAEPSELRALLNEAPTLPQASRLASLAQRRGITDLPSLPGLQRLGWAGSSPRRGNPRSVADPMLGNLGRQIQARITADDPAGAESLLLAAETRLAPATLTEWRQRIAWSYYIENDVTNARRVAALAQNGAGEWVAQADWTQGLAAWREADYRAAMIAFRNVATRATEDELEAAGHFWFARSATAAGLPQEAQPALRRAASLPETFYGQLAAESLGVRESLAGTEADEAARRRVAALPNVRTAIALATAGETRLADETLRYQARIGQPQDHAALVAIAGQVNLPETQLFLAHNAPSGVRPGGMARFPAPNWTPASGWRVNPALVFAHTLQESQFRARVVSPAGAVGLMQVMPGTANQMGLRSMGGDLTNPSVNMALGQSYIEHLRDNPVTGGLLPKVIAAYNAGPTPVSRWNSEVRDNGDPLLFIESIPYWETRAYVGTVLRNLWIYERQLGSVSNSRAMIAQGRWPTVPGPGGTTLASNHRASGGN</sequence>
<dbReference type="Gene3D" id="1.10.530.10">
    <property type="match status" value="1"/>
</dbReference>
<evidence type="ECO:0000313" key="7">
    <source>
        <dbReference type="EMBL" id="QJQ33066.1"/>
    </source>
</evidence>
<evidence type="ECO:0000256" key="3">
    <source>
        <dbReference type="ARBA" id="ARBA00022729"/>
    </source>
</evidence>
<dbReference type="SUPFAM" id="SSF48435">
    <property type="entry name" value="Bacterial muramidases"/>
    <property type="match status" value="1"/>
</dbReference>
<reference evidence="7 8" key="1">
    <citation type="submission" date="2020-01" db="EMBL/GenBank/DDBJ databases">
        <title>Sphingomonas sp. strain CSW-10.</title>
        <authorList>
            <person name="Chen W.-M."/>
        </authorList>
    </citation>
    <scope>NUCLEOTIDE SEQUENCE [LARGE SCALE GENOMIC DNA]</scope>
    <source>
        <strain evidence="7 8">CSW-10</strain>
    </source>
</reference>
<dbReference type="CDD" id="cd13401">
    <property type="entry name" value="Slt70-like"/>
    <property type="match status" value="1"/>
</dbReference>
<feature type="signal peptide" evidence="5">
    <location>
        <begin position="1"/>
        <end position="26"/>
    </location>
</feature>
<dbReference type="KEGG" id="slan:GV829_11960"/>
<dbReference type="Proteomes" id="UP000503018">
    <property type="component" value="Chromosome"/>
</dbReference>
<gene>
    <name evidence="7" type="ORF">GV829_11960</name>
</gene>
<evidence type="ECO:0000256" key="5">
    <source>
        <dbReference type="SAM" id="SignalP"/>
    </source>
</evidence>
<dbReference type="PANTHER" id="PTHR37423">
    <property type="entry name" value="SOLUBLE LYTIC MUREIN TRANSGLYCOSYLASE-RELATED"/>
    <property type="match status" value="1"/>
</dbReference>
<dbReference type="InterPro" id="IPR008258">
    <property type="entry name" value="Transglycosylase_SLT_dom_1"/>
</dbReference>
<dbReference type="AlphaFoldDB" id="A0A6M4AWD9"/>
<dbReference type="GO" id="GO:0004553">
    <property type="term" value="F:hydrolase activity, hydrolyzing O-glycosyl compounds"/>
    <property type="evidence" value="ECO:0007669"/>
    <property type="project" value="InterPro"/>
</dbReference>
<proteinExistence type="inferred from homology"/>
<dbReference type="InterPro" id="IPR008939">
    <property type="entry name" value="Lytic_TGlycosylase_superhlx_U"/>
</dbReference>
<evidence type="ECO:0000256" key="1">
    <source>
        <dbReference type="ARBA" id="ARBA00007734"/>
    </source>
</evidence>
<dbReference type="GO" id="GO:0042597">
    <property type="term" value="C:periplasmic space"/>
    <property type="evidence" value="ECO:0007669"/>
    <property type="project" value="InterPro"/>
</dbReference>
<comment type="similarity">
    <text evidence="2">Belongs to the virb1 family.</text>
</comment>
<feature type="chain" id="PRO_5026683329" evidence="5">
    <location>
        <begin position="27"/>
        <end position="579"/>
    </location>
</feature>
<keyword evidence="8" id="KW-1185">Reference proteome</keyword>
<comment type="similarity">
    <text evidence="1">Belongs to the transglycosylase Slt family.</text>
</comment>
<protein>
    <submittedName>
        <fullName evidence="7">Lytic transglycosylase domain-containing protein</fullName>
    </submittedName>
</protein>
<dbReference type="EMBL" id="CP053015">
    <property type="protein sequence ID" value="QJQ33066.1"/>
    <property type="molecule type" value="Genomic_DNA"/>
</dbReference>
<feature type="region of interest" description="Disordered" evidence="4">
    <location>
        <begin position="136"/>
        <end position="155"/>
    </location>
</feature>
<accession>A0A6M4AWD9</accession>
<feature type="compositionally biased region" description="Polar residues" evidence="4">
    <location>
        <begin position="568"/>
        <end position="579"/>
    </location>
</feature>
<dbReference type="Gene3D" id="1.25.20.10">
    <property type="entry name" value="Bacterial muramidases"/>
    <property type="match status" value="1"/>
</dbReference>
<dbReference type="Pfam" id="PF01464">
    <property type="entry name" value="SLT"/>
    <property type="match status" value="1"/>
</dbReference>